<evidence type="ECO:0000313" key="1">
    <source>
        <dbReference type="EMBL" id="TSE32622.1"/>
    </source>
</evidence>
<sequence>MASLKRRQTFMLFGYIKGVHGDVVTPWVDRNVVPYYKGTWADIRRVGTVEEYRGMISLKDRRYA</sequence>
<accession>A0A554X9V4</accession>
<name>A0A554X9V4_9BURK</name>
<keyword evidence="2" id="KW-1185">Reference proteome</keyword>
<dbReference type="Proteomes" id="UP000318294">
    <property type="component" value="Unassembled WGS sequence"/>
</dbReference>
<dbReference type="Gene3D" id="2.40.40.20">
    <property type="match status" value="1"/>
</dbReference>
<dbReference type="EC" id="1.20.9.1" evidence="1"/>
<keyword evidence="1" id="KW-0560">Oxidoreductase</keyword>
<organism evidence="1 2">
    <name type="scientific">Tepidimonas charontis</name>
    <dbReference type="NCBI Taxonomy" id="2267262"/>
    <lineage>
        <taxon>Bacteria</taxon>
        <taxon>Pseudomonadati</taxon>
        <taxon>Pseudomonadota</taxon>
        <taxon>Betaproteobacteria</taxon>
        <taxon>Burkholderiales</taxon>
        <taxon>Tepidimonas</taxon>
    </lineage>
</organism>
<dbReference type="EMBL" id="VJON01000037">
    <property type="protein sequence ID" value="TSE32622.1"/>
    <property type="molecule type" value="Genomic_DNA"/>
</dbReference>
<evidence type="ECO:0000313" key="2">
    <source>
        <dbReference type="Proteomes" id="UP000318294"/>
    </source>
</evidence>
<dbReference type="GO" id="GO:0050611">
    <property type="term" value="F:arsenate reductase (azurin) activity"/>
    <property type="evidence" value="ECO:0007669"/>
    <property type="project" value="UniProtKB-EC"/>
</dbReference>
<protein>
    <submittedName>
        <fullName evidence="1">Arsenite oxidase subunit AioA</fullName>
        <ecNumber evidence="1">1.20.9.1</ecNumber>
    </submittedName>
</protein>
<dbReference type="AlphaFoldDB" id="A0A554X9V4"/>
<proteinExistence type="predicted"/>
<comment type="caution">
    <text evidence="1">The sequence shown here is derived from an EMBL/GenBank/DDBJ whole genome shotgun (WGS) entry which is preliminary data.</text>
</comment>
<gene>
    <name evidence="1" type="primary">aioA</name>
    <name evidence="1" type="ORF">Tchar_02066</name>
</gene>
<reference evidence="1 2" key="1">
    <citation type="submission" date="2019-07" db="EMBL/GenBank/DDBJ databases">
        <title>Tepidimonas charontis SPSP-6 draft genome.</title>
        <authorList>
            <person name="Da Costa M.S."/>
            <person name="Froufe H.J.C."/>
            <person name="Egas C."/>
            <person name="Albuquerque L."/>
        </authorList>
    </citation>
    <scope>NUCLEOTIDE SEQUENCE [LARGE SCALE GENOMIC DNA]</scope>
    <source>
        <strain evidence="1 2">SPSP-6</strain>
    </source>
</reference>